<dbReference type="AlphaFoldDB" id="I4AQ00"/>
<dbReference type="Proteomes" id="UP000006054">
    <property type="component" value="Chromosome"/>
</dbReference>
<dbReference type="RefSeq" id="WP_014799459.1">
    <property type="nucleotide sequence ID" value="NC_018018.1"/>
</dbReference>
<keyword evidence="2" id="KW-1185">Reference proteome</keyword>
<organism evidence="1 2">
    <name type="scientific">Bernardetia litoralis (strain ATCC 23117 / DSM 6794 / NBRC 15988 / NCIMB 1366 / Fx l1 / Sio-4)</name>
    <name type="common">Flexibacter litoralis</name>
    <dbReference type="NCBI Taxonomy" id="880071"/>
    <lineage>
        <taxon>Bacteria</taxon>
        <taxon>Pseudomonadati</taxon>
        <taxon>Bacteroidota</taxon>
        <taxon>Cytophagia</taxon>
        <taxon>Cytophagales</taxon>
        <taxon>Bernardetiaceae</taxon>
        <taxon>Bernardetia</taxon>
    </lineage>
</organism>
<proteinExistence type="predicted"/>
<evidence type="ECO:0000313" key="1">
    <source>
        <dbReference type="EMBL" id="AFM06035.1"/>
    </source>
</evidence>
<protein>
    <submittedName>
        <fullName evidence="1">Uncharacterized protein</fullName>
    </submittedName>
</protein>
<reference evidence="2" key="1">
    <citation type="submission" date="2012-06" db="EMBL/GenBank/DDBJ databases">
        <title>The complete genome of Flexibacter litoralis DSM 6794.</title>
        <authorList>
            <person name="Lucas S."/>
            <person name="Copeland A."/>
            <person name="Lapidus A."/>
            <person name="Glavina del Rio T."/>
            <person name="Dalin E."/>
            <person name="Tice H."/>
            <person name="Bruce D."/>
            <person name="Goodwin L."/>
            <person name="Pitluck S."/>
            <person name="Peters L."/>
            <person name="Ovchinnikova G."/>
            <person name="Lu M."/>
            <person name="Kyrpides N."/>
            <person name="Mavromatis K."/>
            <person name="Ivanova N."/>
            <person name="Brettin T."/>
            <person name="Detter J.C."/>
            <person name="Han C."/>
            <person name="Larimer F."/>
            <person name="Land M."/>
            <person name="Hauser L."/>
            <person name="Markowitz V."/>
            <person name="Cheng J.-F."/>
            <person name="Hugenholtz P."/>
            <person name="Woyke T."/>
            <person name="Wu D."/>
            <person name="Spring S."/>
            <person name="Lang E."/>
            <person name="Kopitz M."/>
            <person name="Brambilla E."/>
            <person name="Klenk H.-P."/>
            <person name="Eisen J.A."/>
        </authorList>
    </citation>
    <scope>NUCLEOTIDE SEQUENCE [LARGE SCALE GENOMIC DNA]</scope>
    <source>
        <strain evidence="2">ATCC 23117 / DSM 6794 / NBRC 15988 / NCIMB 1366 / Sio-4</strain>
    </source>
</reference>
<accession>I4AQ00</accession>
<dbReference type="OrthoDB" id="851138at2"/>
<dbReference type="HOGENOM" id="CLU_1400684_0_0_10"/>
<name>I4AQ00_BERLS</name>
<sequence length="194" mass="22440" precursor="true">MSNLLTVRLFFVLFVYTTVTSVQARVCQMNFDENNQNSTQLTQNTSTIASIDTVALIDELISPSWVFHQRTADEWLTYYPNAKIERTPIENVHNTSKTDTVIEVMTEKTHLRFYRADEKDLLLEAKVSFEPLSIGKGLSMGMNKNDFMRCFSETEEGMQQNVVVVVMDEEETNYYFFTFEQNILVAVHYEGIVD</sequence>
<dbReference type="EMBL" id="CP003345">
    <property type="protein sequence ID" value="AFM06035.1"/>
    <property type="molecule type" value="Genomic_DNA"/>
</dbReference>
<gene>
    <name evidence="1" type="ordered locus">Fleli_3723</name>
</gene>
<evidence type="ECO:0000313" key="2">
    <source>
        <dbReference type="Proteomes" id="UP000006054"/>
    </source>
</evidence>
<dbReference type="KEGG" id="fli:Fleli_3723"/>